<dbReference type="Gene3D" id="1.10.10.10">
    <property type="entry name" value="Winged helix-like DNA-binding domain superfamily/Winged helix DNA-binding domain"/>
    <property type="match status" value="1"/>
</dbReference>
<dbReference type="PANTHER" id="PTHR33221:SF15">
    <property type="entry name" value="HTH-TYPE TRANSCRIPTIONAL REGULATOR YWGB-RELATED"/>
    <property type="match status" value="1"/>
</dbReference>
<dbReference type="Proteomes" id="UP000774000">
    <property type="component" value="Unassembled WGS sequence"/>
</dbReference>
<dbReference type="Pfam" id="PF02082">
    <property type="entry name" value="Rrf2"/>
    <property type="match status" value="1"/>
</dbReference>
<comment type="caution">
    <text evidence="1">The sequence shown here is derived from an EMBL/GenBank/DDBJ whole genome shotgun (WGS) entry which is preliminary data.</text>
</comment>
<dbReference type="NCBIfam" id="TIGR00738">
    <property type="entry name" value="rrf2_super"/>
    <property type="match status" value="1"/>
</dbReference>
<reference evidence="1" key="1">
    <citation type="submission" date="2021-01" db="EMBL/GenBank/DDBJ databases">
        <title>Genomic Encyclopedia of Type Strains, Phase IV (KMG-IV): sequencing the most valuable type-strain genomes for metagenomic binning, comparative biology and taxonomic classification.</title>
        <authorList>
            <person name="Goeker M."/>
        </authorList>
    </citation>
    <scope>NUCLEOTIDE SEQUENCE</scope>
    <source>
        <strain evidence="1">DSM 23230</strain>
    </source>
</reference>
<dbReference type="PROSITE" id="PS51197">
    <property type="entry name" value="HTH_RRF2_2"/>
    <property type="match status" value="1"/>
</dbReference>
<proteinExistence type="predicted"/>
<dbReference type="SUPFAM" id="SSF46785">
    <property type="entry name" value="Winged helix' DNA-binding domain"/>
    <property type="match status" value="1"/>
</dbReference>
<dbReference type="InterPro" id="IPR030489">
    <property type="entry name" value="TR_Rrf2-type_CS"/>
</dbReference>
<accession>A0A938XY55</accession>
<keyword evidence="2" id="KW-1185">Reference proteome</keyword>
<dbReference type="PANTHER" id="PTHR33221">
    <property type="entry name" value="WINGED HELIX-TURN-HELIX TRANSCRIPTIONAL REGULATOR, RRF2 FAMILY"/>
    <property type="match status" value="1"/>
</dbReference>
<protein>
    <submittedName>
        <fullName evidence="1">Rrf2 family nitric oxide-sensitive transcriptional repressor</fullName>
    </submittedName>
</protein>
<name>A0A938XY55_9FIRM</name>
<dbReference type="GO" id="GO:0005829">
    <property type="term" value="C:cytosol"/>
    <property type="evidence" value="ECO:0007669"/>
    <property type="project" value="TreeGrafter"/>
</dbReference>
<dbReference type="InterPro" id="IPR036390">
    <property type="entry name" value="WH_DNA-bd_sf"/>
</dbReference>
<evidence type="ECO:0000313" key="1">
    <source>
        <dbReference type="EMBL" id="MBM7557430.1"/>
    </source>
</evidence>
<dbReference type="AlphaFoldDB" id="A0A938XY55"/>
<dbReference type="RefSeq" id="WP_204702179.1">
    <property type="nucleotide sequence ID" value="NZ_JAFBDQ010000012.1"/>
</dbReference>
<evidence type="ECO:0000313" key="2">
    <source>
        <dbReference type="Proteomes" id="UP000774000"/>
    </source>
</evidence>
<sequence length="135" mass="15136">MKLSQKTEYALHSLLYLAYKSPDVILVDEIAEDQNISKSYLAKVMQKLSKAGLVKSYVGAGGGYDLAKDPSEITFADVMRIFESEDYVLDCLAEKRGCTKKSSHCEMLTAIDDAYQTMLKELEETTIEDILDSFD</sequence>
<dbReference type="InterPro" id="IPR036388">
    <property type="entry name" value="WH-like_DNA-bd_sf"/>
</dbReference>
<organism evidence="1 2">
    <name type="scientific">Halanaerobacter jeridensis</name>
    <dbReference type="NCBI Taxonomy" id="706427"/>
    <lineage>
        <taxon>Bacteria</taxon>
        <taxon>Bacillati</taxon>
        <taxon>Bacillota</taxon>
        <taxon>Clostridia</taxon>
        <taxon>Halanaerobiales</taxon>
        <taxon>Halobacteroidaceae</taxon>
        <taxon>Halanaerobacter</taxon>
    </lineage>
</organism>
<dbReference type="EMBL" id="JAFBDQ010000012">
    <property type="protein sequence ID" value="MBM7557430.1"/>
    <property type="molecule type" value="Genomic_DNA"/>
</dbReference>
<dbReference type="PROSITE" id="PS01332">
    <property type="entry name" value="HTH_RRF2_1"/>
    <property type="match status" value="1"/>
</dbReference>
<gene>
    <name evidence="1" type="ORF">JOC47_002296</name>
</gene>
<dbReference type="GO" id="GO:0003700">
    <property type="term" value="F:DNA-binding transcription factor activity"/>
    <property type="evidence" value="ECO:0007669"/>
    <property type="project" value="TreeGrafter"/>
</dbReference>
<dbReference type="InterPro" id="IPR000944">
    <property type="entry name" value="Tscrpt_reg_Rrf2"/>
</dbReference>